<gene>
    <name evidence="1" type="ORF">HYPBUDRAFT_153175</name>
</gene>
<reference evidence="2" key="1">
    <citation type="submission" date="2016-05" db="EMBL/GenBank/DDBJ databases">
        <title>Comparative genomics of biotechnologically important yeasts.</title>
        <authorList>
            <consortium name="DOE Joint Genome Institute"/>
            <person name="Riley R."/>
            <person name="Haridas S."/>
            <person name="Wolfe K.H."/>
            <person name="Lopes M.R."/>
            <person name="Hittinger C.T."/>
            <person name="Goker M."/>
            <person name="Salamov A."/>
            <person name="Wisecaver J."/>
            <person name="Long T.M."/>
            <person name="Aerts A.L."/>
            <person name="Barry K."/>
            <person name="Choi C."/>
            <person name="Clum A."/>
            <person name="Coughlan A.Y."/>
            <person name="Deshpande S."/>
            <person name="Douglass A.P."/>
            <person name="Hanson S.J."/>
            <person name="Klenk H.-P."/>
            <person name="Labutti K."/>
            <person name="Lapidus A."/>
            <person name="Lindquist E."/>
            <person name="Lipzen A."/>
            <person name="Meier-Kolthoff J.P."/>
            <person name="Ohm R.A."/>
            <person name="Otillar R.P."/>
            <person name="Pangilinan J."/>
            <person name="Peng Y."/>
            <person name="Rokas A."/>
            <person name="Rosa C.A."/>
            <person name="Scheuner C."/>
            <person name="Sibirny A.A."/>
            <person name="Slot J.C."/>
            <person name="Stielow J.B."/>
            <person name="Sun H."/>
            <person name="Kurtzman C.P."/>
            <person name="Blackwell M."/>
            <person name="Grigoriev I.V."/>
            <person name="Jeffries T.W."/>
        </authorList>
    </citation>
    <scope>NUCLEOTIDE SEQUENCE [LARGE SCALE GENOMIC DNA]</scope>
    <source>
        <strain evidence="2">NRRL Y-1933</strain>
    </source>
</reference>
<dbReference type="AlphaFoldDB" id="A0A1E4RJA3"/>
<accession>A0A1E4RJA3</accession>
<protein>
    <submittedName>
        <fullName evidence="1">Uncharacterized protein</fullName>
    </submittedName>
</protein>
<dbReference type="RefSeq" id="XP_020076421.1">
    <property type="nucleotide sequence ID" value="XM_020221409.1"/>
</dbReference>
<dbReference type="EMBL" id="KV454541">
    <property type="protein sequence ID" value="ODV67354.1"/>
    <property type="molecule type" value="Genomic_DNA"/>
</dbReference>
<organism evidence="1 2">
    <name type="scientific">Hyphopichia burtonii NRRL Y-1933</name>
    <dbReference type="NCBI Taxonomy" id="984485"/>
    <lineage>
        <taxon>Eukaryota</taxon>
        <taxon>Fungi</taxon>
        <taxon>Dikarya</taxon>
        <taxon>Ascomycota</taxon>
        <taxon>Saccharomycotina</taxon>
        <taxon>Pichiomycetes</taxon>
        <taxon>Debaryomycetaceae</taxon>
        <taxon>Hyphopichia</taxon>
    </lineage>
</organism>
<dbReference type="GeneID" id="30995958"/>
<evidence type="ECO:0000313" key="1">
    <source>
        <dbReference type="EMBL" id="ODV67354.1"/>
    </source>
</evidence>
<evidence type="ECO:0000313" key="2">
    <source>
        <dbReference type="Proteomes" id="UP000095085"/>
    </source>
</evidence>
<feature type="non-terminal residue" evidence="1">
    <location>
        <position position="77"/>
    </location>
</feature>
<keyword evidence="2" id="KW-1185">Reference proteome</keyword>
<dbReference type="Proteomes" id="UP000095085">
    <property type="component" value="Unassembled WGS sequence"/>
</dbReference>
<proteinExistence type="predicted"/>
<name>A0A1E4RJA3_9ASCO</name>
<sequence length="77" mass="8995">MPFEKQARTQEYSHLEVSTKSIVPICCNQAKLKECQIEESLKGVRFHVSSVDYELVKECWKELMFFVEALQLEALDL</sequence>